<dbReference type="AlphaFoldDB" id="A0A0K2U2Q8"/>
<accession>A0A0K2U2Q8</accession>
<feature type="region of interest" description="Disordered" evidence="3">
    <location>
        <begin position="381"/>
        <end position="432"/>
    </location>
</feature>
<feature type="region of interest" description="Disordered" evidence="3">
    <location>
        <begin position="84"/>
        <end position="158"/>
    </location>
</feature>
<evidence type="ECO:0000313" key="5">
    <source>
        <dbReference type="EMBL" id="CDW31966.1"/>
    </source>
</evidence>
<evidence type="ECO:0000256" key="2">
    <source>
        <dbReference type="PROSITE-ProRule" id="PRU00089"/>
    </source>
</evidence>
<dbReference type="Gene3D" id="1.10.10.10">
    <property type="entry name" value="Winged helix-like DNA-binding domain superfamily/Winged helix DNA-binding domain"/>
    <property type="match status" value="1"/>
</dbReference>
<feature type="compositionally biased region" description="Low complexity" evidence="3">
    <location>
        <begin position="381"/>
        <end position="404"/>
    </location>
</feature>
<feature type="compositionally biased region" description="Basic and acidic residues" evidence="3">
    <location>
        <begin position="128"/>
        <end position="158"/>
    </location>
</feature>
<dbReference type="GO" id="GO:0005634">
    <property type="term" value="C:nucleus"/>
    <property type="evidence" value="ECO:0007669"/>
    <property type="project" value="UniProtKB-SubCell"/>
</dbReference>
<dbReference type="SMART" id="SM00339">
    <property type="entry name" value="FH"/>
    <property type="match status" value="1"/>
</dbReference>
<organism evidence="5">
    <name type="scientific">Lepeophtheirus salmonis</name>
    <name type="common">Salmon louse</name>
    <name type="synonym">Caligus salmonis</name>
    <dbReference type="NCBI Taxonomy" id="72036"/>
    <lineage>
        <taxon>Eukaryota</taxon>
        <taxon>Metazoa</taxon>
        <taxon>Ecdysozoa</taxon>
        <taxon>Arthropoda</taxon>
        <taxon>Crustacea</taxon>
        <taxon>Multicrustacea</taxon>
        <taxon>Hexanauplia</taxon>
        <taxon>Copepoda</taxon>
        <taxon>Siphonostomatoida</taxon>
        <taxon>Caligidae</taxon>
        <taxon>Lepeophtheirus</taxon>
    </lineage>
</organism>
<dbReference type="PANTHER" id="PTHR46617">
    <property type="entry name" value="FORKHEAD BOX PROTEIN G1"/>
    <property type="match status" value="1"/>
</dbReference>
<dbReference type="PANTHER" id="PTHR46617:SF3">
    <property type="entry name" value="FORKHEAD BOX PROTEIN G1"/>
    <property type="match status" value="1"/>
</dbReference>
<dbReference type="PROSITE" id="PS00658">
    <property type="entry name" value="FORK_HEAD_2"/>
    <property type="match status" value="1"/>
</dbReference>
<dbReference type="PRINTS" id="PR00053">
    <property type="entry name" value="FORKHEAD"/>
</dbReference>
<feature type="compositionally biased region" description="Low complexity" evidence="3">
    <location>
        <begin position="19"/>
        <end position="33"/>
    </location>
</feature>
<feature type="compositionally biased region" description="Acidic residues" evidence="3">
    <location>
        <begin position="102"/>
        <end position="121"/>
    </location>
</feature>
<dbReference type="GO" id="GO:0006357">
    <property type="term" value="P:regulation of transcription by RNA polymerase II"/>
    <property type="evidence" value="ECO:0007669"/>
    <property type="project" value="TreeGrafter"/>
</dbReference>
<dbReference type="GO" id="GO:1990837">
    <property type="term" value="F:sequence-specific double-stranded DNA binding"/>
    <property type="evidence" value="ECO:0007669"/>
    <property type="project" value="TreeGrafter"/>
</dbReference>
<proteinExistence type="predicted"/>
<feature type="DNA-binding region" description="Fork-head" evidence="2">
    <location>
        <begin position="160"/>
        <end position="254"/>
    </location>
</feature>
<dbReference type="InterPro" id="IPR001766">
    <property type="entry name" value="Fork_head_dom"/>
</dbReference>
<evidence type="ECO:0000259" key="4">
    <source>
        <dbReference type="PROSITE" id="PS50039"/>
    </source>
</evidence>
<keyword evidence="2" id="KW-0539">Nucleus</keyword>
<feature type="region of interest" description="Disordered" evidence="3">
    <location>
        <begin position="1"/>
        <end position="34"/>
    </location>
</feature>
<dbReference type="InterPro" id="IPR047208">
    <property type="entry name" value="FOXG1"/>
</dbReference>
<dbReference type="OrthoDB" id="6230630at2759"/>
<dbReference type="PROSITE" id="PS50039">
    <property type="entry name" value="FORK_HEAD_3"/>
    <property type="match status" value="1"/>
</dbReference>
<dbReference type="FunFam" id="1.10.10.10:FF:000135">
    <property type="entry name" value="forkhead box protein G1"/>
    <property type="match status" value="1"/>
</dbReference>
<dbReference type="Pfam" id="PF00250">
    <property type="entry name" value="Forkhead"/>
    <property type="match status" value="1"/>
</dbReference>
<dbReference type="InterPro" id="IPR018122">
    <property type="entry name" value="TF_fork_head_CS_1"/>
</dbReference>
<protein>
    <submittedName>
        <fullName evidence="5">Fork head domain transcription factor slp1like [Apis florea]</fullName>
    </submittedName>
</protein>
<dbReference type="PROSITE" id="PS00657">
    <property type="entry name" value="FORK_HEAD_1"/>
    <property type="match status" value="1"/>
</dbReference>
<dbReference type="CDD" id="cd20021">
    <property type="entry name" value="FH_FOXG"/>
    <property type="match status" value="1"/>
</dbReference>
<dbReference type="EMBL" id="HACA01014605">
    <property type="protein sequence ID" value="CDW31966.1"/>
    <property type="molecule type" value="Transcribed_RNA"/>
</dbReference>
<dbReference type="SUPFAM" id="SSF46785">
    <property type="entry name" value="Winged helix' DNA-binding domain"/>
    <property type="match status" value="1"/>
</dbReference>
<evidence type="ECO:0000256" key="1">
    <source>
        <dbReference type="ARBA" id="ARBA00023125"/>
    </source>
</evidence>
<evidence type="ECO:0000256" key="3">
    <source>
        <dbReference type="SAM" id="MobiDB-lite"/>
    </source>
</evidence>
<feature type="domain" description="Fork-head" evidence="4">
    <location>
        <begin position="160"/>
        <end position="254"/>
    </location>
</feature>
<name>A0A0K2U2Q8_LEPSM</name>
<comment type="subcellular location">
    <subcellularLocation>
        <location evidence="2">Nucleus</location>
    </subcellularLocation>
</comment>
<reference evidence="5" key="1">
    <citation type="submission" date="2014-05" db="EMBL/GenBank/DDBJ databases">
        <authorList>
            <person name="Chronopoulou M."/>
        </authorList>
    </citation>
    <scope>NUCLEOTIDE SEQUENCE</scope>
    <source>
        <tissue evidence="5">Whole organism</tissue>
    </source>
</reference>
<dbReference type="InterPro" id="IPR030456">
    <property type="entry name" value="TF_fork_head_CS_2"/>
</dbReference>
<sequence length="432" mass="46981">MVSKQSYQSPIIMTTTFHNSSSPTSGTSNNTSSMVKLLSNNSENEHYSRATLNNHIPVLSEASGPSSRSGNTLKSTFSIRSLLSETDNSKEEECDGPTLGLDDPDFEDEEDEEEDFVDVDGDPSVKGPPKDDNKKEEPPAEKEMTPEEKAKLEEKKKNEKPPFSYNALIMMAIRASPEKRLTLNGIYEYIIKSFPYYKNNKQGWQNSIRHNLSLNKCFIKVPRHYDDPGKGNYWMIDPTADDVFIGGTTGKLRRRNTSASRSRLAAFKRSFALGFPPPGYGAWAAPHHHPGIHHPANLPPGLAAAAAAAAAAARYGVSNPSYGLFPSLKPLSSTDMNHHPLSGLIRPPNSLSSGGSPPSSLLFPHLSTYGPLYSGLRSLSALQQQSQQQQSQGNLSSSPPINTSSPPPTKDGSVSPPRISPARFSLESNTSS</sequence>
<dbReference type="InterPro" id="IPR036390">
    <property type="entry name" value="WH_DNA-bd_sf"/>
</dbReference>
<dbReference type="GO" id="GO:0003700">
    <property type="term" value="F:DNA-binding transcription factor activity"/>
    <property type="evidence" value="ECO:0007669"/>
    <property type="project" value="InterPro"/>
</dbReference>
<keyword evidence="1 2" id="KW-0238">DNA-binding</keyword>
<feature type="compositionally biased region" description="Polar residues" evidence="3">
    <location>
        <begin position="1"/>
        <end position="18"/>
    </location>
</feature>
<dbReference type="InterPro" id="IPR036388">
    <property type="entry name" value="WH-like_DNA-bd_sf"/>
</dbReference>